<dbReference type="GO" id="GO:0032981">
    <property type="term" value="P:mitochondrial respiratory chain complex I assembly"/>
    <property type="evidence" value="ECO:0007669"/>
    <property type="project" value="TreeGrafter"/>
</dbReference>
<dbReference type="InterPro" id="IPR006076">
    <property type="entry name" value="FAD-dep_OxRdtase"/>
</dbReference>
<dbReference type="Pfam" id="PF01266">
    <property type="entry name" value="DAO"/>
    <property type="match status" value="1"/>
</dbReference>
<dbReference type="GO" id="GO:0016491">
    <property type="term" value="F:oxidoreductase activity"/>
    <property type="evidence" value="ECO:0007669"/>
    <property type="project" value="UniProtKB-KW"/>
</dbReference>
<dbReference type="SUPFAM" id="SSF51905">
    <property type="entry name" value="FAD/NAD(P)-binding domain"/>
    <property type="match status" value="1"/>
</dbReference>
<dbReference type="AlphaFoldDB" id="A0A5C9A182"/>
<reference evidence="3 4" key="1">
    <citation type="submission" date="2019-08" db="EMBL/GenBank/DDBJ databases">
        <title>Parahaliea maris sp. nov., isolated from the surface seawater.</title>
        <authorList>
            <person name="Liu Y."/>
        </authorList>
    </citation>
    <scope>NUCLEOTIDE SEQUENCE [LARGE SCALE GENOMIC DNA]</scope>
    <source>
        <strain evidence="3 4">HSLHS9</strain>
    </source>
</reference>
<dbReference type="PANTHER" id="PTHR13847:SF287">
    <property type="entry name" value="FAD-DEPENDENT OXIDOREDUCTASE DOMAIN-CONTAINING PROTEIN 1"/>
    <property type="match status" value="1"/>
</dbReference>
<evidence type="ECO:0000313" key="3">
    <source>
        <dbReference type="EMBL" id="TXS93839.1"/>
    </source>
</evidence>
<dbReference type="EMBL" id="VRZA01000003">
    <property type="protein sequence ID" value="TXS93839.1"/>
    <property type="molecule type" value="Genomic_DNA"/>
</dbReference>
<evidence type="ECO:0000313" key="4">
    <source>
        <dbReference type="Proteomes" id="UP000321039"/>
    </source>
</evidence>
<dbReference type="Gene3D" id="3.50.50.60">
    <property type="entry name" value="FAD/NAD(P)-binding domain"/>
    <property type="match status" value="1"/>
</dbReference>
<keyword evidence="4" id="KW-1185">Reference proteome</keyword>
<proteinExistence type="predicted"/>
<name>A0A5C9A182_9GAMM</name>
<dbReference type="Gene3D" id="3.30.9.10">
    <property type="entry name" value="D-Amino Acid Oxidase, subunit A, domain 2"/>
    <property type="match status" value="1"/>
</dbReference>
<dbReference type="PANTHER" id="PTHR13847">
    <property type="entry name" value="SARCOSINE DEHYDROGENASE-RELATED"/>
    <property type="match status" value="1"/>
</dbReference>
<comment type="caution">
    <text evidence="3">The sequence shown here is derived from an EMBL/GenBank/DDBJ whole genome shotgun (WGS) entry which is preliminary data.</text>
</comment>
<gene>
    <name evidence="3" type="ORF">FV139_09390</name>
</gene>
<protein>
    <submittedName>
        <fullName evidence="3">FAD-binding oxidoreductase</fullName>
    </submittedName>
</protein>
<dbReference type="InterPro" id="IPR036188">
    <property type="entry name" value="FAD/NAD-bd_sf"/>
</dbReference>
<organism evidence="3 4">
    <name type="scientific">Parahaliea maris</name>
    <dbReference type="NCBI Taxonomy" id="2716870"/>
    <lineage>
        <taxon>Bacteria</taxon>
        <taxon>Pseudomonadati</taxon>
        <taxon>Pseudomonadota</taxon>
        <taxon>Gammaproteobacteria</taxon>
        <taxon>Cellvibrionales</taxon>
        <taxon>Halieaceae</taxon>
        <taxon>Parahaliea</taxon>
    </lineage>
</organism>
<evidence type="ECO:0000259" key="2">
    <source>
        <dbReference type="Pfam" id="PF01266"/>
    </source>
</evidence>
<dbReference type="GO" id="GO:0005737">
    <property type="term" value="C:cytoplasm"/>
    <property type="evidence" value="ECO:0007669"/>
    <property type="project" value="TreeGrafter"/>
</dbReference>
<accession>A0A5C9A182</accession>
<dbReference type="Proteomes" id="UP000321039">
    <property type="component" value="Unassembled WGS sequence"/>
</dbReference>
<keyword evidence="1" id="KW-0560">Oxidoreductase</keyword>
<evidence type="ECO:0000256" key="1">
    <source>
        <dbReference type="ARBA" id="ARBA00023002"/>
    </source>
</evidence>
<feature type="domain" description="FAD dependent oxidoreductase" evidence="2">
    <location>
        <begin position="53"/>
        <end position="426"/>
    </location>
</feature>
<sequence length="461" mass="49620">MGSPLGIRGALYREQAGNARRCNTPERAPGWGPGFVLTCLPDTCGVIAVKPADVVIVGAGIIGLSIAWQLARRSALNILVLEKGAGTGEGSTGASSAICRTRYSMDDMVQLARDGIHAYRHWQAFTGLTSPRARFAQDGVLWMPGADTGWAEREHQRMQRLGVPSAVFGDAELSERYPAFSSCTRAPDVDTGAEHACRGGGRYFLETEGGYMDPVACADDLLEACRLAGVEVRFGAGVTDIQQTGGAVTGLRLADGESITAPCVVNAAGPWCNQLIAAAGLELPWRLTPTRIQVLYLDRPEELPGHIPVTVDMAAGIYFRCQNRGQQLVVGSVLESDEQERVSEPDHFNRSADDDFTHAKLHALHHRLPALPYRGPIRGYCGLYTVNEQDVHPLLGPTALKGFYLANGFSGHGFKLAPAIGAMLARQITGDSCPDFDTAVDPRLFRVDREPIRVDSKSVLA</sequence>